<proteinExistence type="predicted"/>
<comment type="caution">
    <text evidence="2">The sequence shown here is derived from an EMBL/GenBank/DDBJ whole genome shotgun (WGS) entry which is preliminary data.</text>
</comment>
<dbReference type="Proteomes" id="UP000230843">
    <property type="component" value="Unassembled WGS sequence"/>
</dbReference>
<keyword evidence="1" id="KW-0472">Membrane</keyword>
<accession>A0A2M7Z754</accession>
<protein>
    <submittedName>
        <fullName evidence="2">Uncharacterized protein</fullName>
    </submittedName>
</protein>
<organism evidence="2 3">
    <name type="scientific">Candidatus Magasanikbacteria bacterium CG_4_9_14_3_um_filter_32_9</name>
    <dbReference type="NCBI Taxonomy" id="1974644"/>
    <lineage>
        <taxon>Bacteria</taxon>
        <taxon>Candidatus Magasanikiibacteriota</taxon>
    </lineage>
</organism>
<dbReference type="EMBL" id="PFVJ01000037">
    <property type="protein sequence ID" value="PJA89915.1"/>
    <property type="molecule type" value="Genomic_DNA"/>
</dbReference>
<feature type="transmembrane region" description="Helical" evidence="1">
    <location>
        <begin position="50"/>
        <end position="72"/>
    </location>
</feature>
<evidence type="ECO:0000256" key="1">
    <source>
        <dbReference type="SAM" id="Phobius"/>
    </source>
</evidence>
<evidence type="ECO:0000313" key="3">
    <source>
        <dbReference type="Proteomes" id="UP000230843"/>
    </source>
</evidence>
<evidence type="ECO:0000313" key="2">
    <source>
        <dbReference type="EMBL" id="PJA89915.1"/>
    </source>
</evidence>
<keyword evidence="1" id="KW-0812">Transmembrane</keyword>
<name>A0A2M7Z754_9BACT</name>
<feature type="transmembrane region" description="Helical" evidence="1">
    <location>
        <begin position="127"/>
        <end position="144"/>
    </location>
</feature>
<feature type="transmembrane region" description="Helical" evidence="1">
    <location>
        <begin position="12"/>
        <end position="30"/>
    </location>
</feature>
<sequence>MYKKTINFLTKNWKIILYVFLVGLVINAVWEVLHSFLYSCADSLKEHIPMLFRATFWDAGFIIALYLFMAFLKEDANWVKKINKKDIILILFIGFISATTVELHALYLGKWGYREFMPLVPYLKVGLTPFLQLAFTSLTTFYIVRGISIDKS</sequence>
<reference evidence="3" key="1">
    <citation type="submission" date="2017-09" db="EMBL/GenBank/DDBJ databases">
        <title>Depth-based differentiation of microbial function through sediment-hosted aquifers and enrichment of novel symbionts in the deep terrestrial subsurface.</title>
        <authorList>
            <person name="Probst A.J."/>
            <person name="Ladd B."/>
            <person name="Jarett J.K."/>
            <person name="Geller-Mcgrath D.E."/>
            <person name="Sieber C.M.K."/>
            <person name="Emerson J.B."/>
            <person name="Anantharaman K."/>
            <person name="Thomas B.C."/>
            <person name="Malmstrom R."/>
            <person name="Stieglmeier M."/>
            <person name="Klingl A."/>
            <person name="Woyke T."/>
            <person name="Ryan C.M."/>
            <person name="Banfield J.F."/>
        </authorList>
    </citation>
    <scope>NUCLEOTIDE SEQUENCE [LARGE SCALE GENOMIC DNA]</scope>
</reference>
<gene>
    <name evidence="2" type="ORF">CO137_01670</name>
</gene>
<keyword evidence="1" id="KW-1133">Transmembrane helix</keyword>
<feature type="transmembrane region" description="Helical" evidence="1">
    <location>
        <begin position="87"/>
        <end position="107"/>
    </location>
</feature>
<dbReference type="AlphaFoldDB" id="A0A2M7Z754"/>